<proteinExistence type="predicted"/>
<reference evidence="1" key="1">
    <citation type="submission" date="2021-06" db="EMBL/GenBank/DDBJ databases">
        <title>Comparative genomics, transcriptomics and evolutionary studies reveal genomic signatures of adaptation to plant cell wall in hemibiotrophic fungi.</title>
        <authorList>
            <consortium name="DOE Joint Genome Institute"/>
            <person name="Baroncelli R."/>
            <person name="Diaz J.F."/>
            <person name="Benocci T."/>
            <person name="Peng M."/>
            <person name="Battaglia E."/>
            <person name="Haridas S."/>
            <person name="Andreopoulos W."/>
            <person name="Labutti K."/>
            <person name="Pangilinan J."/>
            <person name="Floch G.L."/>
            <person name="Makela M.R."/>
            <person name="Henrissat B."/>
            <person name="Grigoriev I.V."/>
            <person name="Crouch J.A."/>
            <person name="De Vries R.P."/>
            <person name="Sukno S.A."/>
            <person name="Thon M.R."/>
        </authorList>
    </citation>
    <scope>NUCLEOTIDE SEQUENCE</scope>
    <source>
        <strain evidence="1">CBS 102054</strain>
    </source>
</reference>
<accession>A0AAJ0EKK3</accession>
<gene>
    <name evidence="1" type="ORF">BDP81DRAFT_419365</name>
</gene>
<dbReference type="GeneID" id="85474628"/>
<dbReference type="Proteomes" id="UP001243989">
    <property type="component" value="Unassembled WGS sequence"/>
</dbReference>
<dbReference type="AlphaFoldDB" id="A0AAJ0EKK3"/>
<evidence type="ECO:0000313" key="2">
    <source>
        <dbReference type="Proteomes" id="UP001243989"/>
    </source>
</evidence>
<comment type="caution">
    <text evidence="1">The sequence shown here is derived from an EMBL/GenBank/DDBJ whole genome shotgun (WGS) entry which is preliminary data.</text>
</comment>
<dbReference type="RefSeq" id="XP_060448713.1">
    <property type="nucleotide sequence ID" value="XM_060589766.1"/>
</dbReference>
<name>A0AAJ0EKK3_9PEZI</name>
<evidence type="ECO:0000313" key="1">
    <source>
        <dbReference type="EMBL" id="KAK1640106.1"/>
    </source>
</evidence>
<dbReference type="EMBL" id="JAHMHQ010000004">
    <property type="protein sequence ID" value="KAK1640106.1"/>
    <property type="molecule type" value="Genomic_DNA"/>
</dbReference>
<protein>
    <submittedName>
        <fullName evidence="1">Uncharacterized protein</fullName>
    </submittedName>
</protein>
<keyword evidence="2" id="KW-1185">Reference proteome</keyword>
<organism evidence="1 2">
    <name type="scientific">Colletotrichum phormii</name>
    <dbReference type="NCBI Taxonomy" id="359342"/>
    <lineage>
        <taxon>Eukaryota</taxon>
        <taxon>Fungi</taxon>
        <taxon>Dikarya</taxon>
        <taxon>Ascomycota</taxon>
        <taxon>Pezizomycotina</taxon>
        <taxon>Sordariomycetes</taxon>
        <taxon>Hypocreomycetidae</taxon>
        <taxon>Glomerellales</taxon>
        <taxon>Glomerellaceae</taxon>
        <taxon>Colletotrichum</taxon>
        <taxon>Colletotrichum acutatum species complex</taxon>
    </lineage>
</organism>
<sequence>MGTALVCQTVSSTCQRLGKTLHEHSGLGTEISARLTEVAVPSHGDGPSAPTRWPETRIIHTTASPVFSIDWISPPFMFYTNQSIRDEIIAKDICREQWPSFPLPCGHRTAPGWWISRRHSANVPSHRSQPRNSVHRRDCDRGMASFFPKFSLRLSLPSLPLLPSSLPHPPYFCPSAVCSSLGMTRGVAPLILWGRLV</sequence>